<dbReference type="EMBL" id="JAAMRR010001565">
    <property type="protein sequence ID" value="NGX99380.1"/>
    <property type="molecule type" value="Genomic_DNA"/>
</dbReference>
<proteinExistence type="predicted"/>
<sequence length="171" mass="17788">MPTLNIGGRTVNVGDDFLKLSPKEQNAAVDEIAKSLMASSGGKNPPSDEDAARSKLRQGLREGRNGDLETYRAASFRTNQGVRPANATDAAVNGATAGFADEISAAARAPIDMALRGEGYDEAYQHNLAAERDRLDQYRKNSPVASTAAEVAGGLAFPVGGAGPIRAGLTT</sequence>
<reference evidence="2" key="1">
    <citation type="submission" date="2020-02" db="EMBL/GenBank/DDBJ databases">
        <title>Draft genome sequence of Candidatus Afipia apatlaquensis IBT-C3, a potential strain for decolorization of textile dyes.</title>
        <authorList>
            <person name="Sanchez-Reyes A."/>
            <person name="Breton-Deval L."/>
            <person name="Mangelson H."/>
            <person name="Sanchez-Flores A."/>
        </authorList>
    </citation>
    <scope>NUCLEOTIDE SEQUENCE [LARGE SCALE GENOMIC DNA]</scope>
    <source>
        <strain evidence="2">IBT-C3</strain>
    </source>
</reference>
<evidence type="ECO:0000256" key="1">
    <source>
        <dbReference type="SAM" id="MobiDB-lite"/>
    </source>
</evidence>
<comment type="caution">
    <text evidence="2">The sequence shown here is derived from an EMBL/GenBank/DDBJ whole genome shotgun (WGS) entry which is preliminary data.</text>
</comment>
<keyword evidence="3" id="KW-1185">Reference proteome</keyword>
<organism evidence="2 3">
    <name type="scientific">Candidatus Afipia apatlaquensis</name>
    <dbReference type="NCBI Taxonomy" id="2712852"/>
    <lineage>
        <taxon>Bacteria</taxon>
        <taxon>Pseudomonadati</taxon>
        <taxon>Pseudomonadota</taxon>
        <taxon>Alphaproteobacteria</taxon>
        <taxon>Hyphomicrobiales</taxon>
        <taxon>Nitrobacteraceae</taxon>
        <taxon>Afipia</taxon>
    </lineage>
</organism>
<feature type="compositionally biased region" description="Basic and acidic residues" evidence="1">
    <location>
        <begin position="59"/>
        <end position="70"/>
    </location>
</feature>
<evidence type="ECO:0000313" key="3">
    <source>
        <dbReference type="Proteomes" id="UP000480266"/>
    </source>
</evidence>
<accession>A0A7C9RKZ0</accession>
<gene>
    <name evidence="2" type="ORF">G4V63_30545</name>
</gene>
<protein>
    <submittedName>
        <fullName evidence="2">Uncharacterized protein</fullName>
    </submittedName>
</protein>
<name>A0A7C9RKZ0_9BRAD</name>
<evidence type="ECO:0000313" key="2">
    <source>
        <dbReference type="EMBL" id="NGX99380.1"/>
    </source>
</evidence>
<dbReference type="AlphaFoldDB" id="A0A7C9RKZ0"/>
<feature type="non-terminal residue" evidence="2">
    <location>
        <position position="171"/>
    </location>
</feature>
<dbReference type="Proteomes" id="UP000480266">
    <property type="component" value="Unassembled WGS sequence"/>
</dbReference>
<feature type="region of interest" description="Disordered" evidence="1">
    <location>
        <begin position="35"/>
        <end position="72"/>
    </location>
</feature>